<dbReference type="Proteomes" id="UP000604661">
    <property type="component" value="Unassembled WGS sequence"/>
</dbReference>
<sequence length="66" mass="7388">MKKLEIWKFGIQVLFSTLMIGLCSSLIFMERDNSQNQAVYWSGLSGVLAYWLPSPANTQGSGKSEE</sequence>
<name>A0ABR8ER27_NOSLI</name>
<evidence type="ECO:0000313" key="2">
    <source>
        <dbReference type="EMBL" id="MBD2559076.1"/>
    </source>
</evidence>
<dbReference type="EMBL" id="JACJTE010000001">
    <property type="protein sequence ID" value="MBD2559076.1"/>
    <property type="molecule type" value="Genomic_DNA"/>
</dbReference>
<gene>
    <name evidence="2" type="ORF">H6G95_00210</name>
</gene>
<protein>
    <submittedName>
        <fullName evidence="2">Uncharacterized protein</fullName>
    </submittedName>
</protein>
<feature type="transmembrane region" description="Helical" evidence="1">
    <location>
        <begin position="6"/>
        <end position="28"/>
    </location>
</feature>
<keyword evidence="1" id="KW-0812">Transmembrane</keyword>
<organism evidence="2 3">
    <name type="scientific">Nostoc linckia FACHB-391</name>
    <dbReference type="NCBI Taxonomy" id="2692906"/>
    <lineage>
        <taxon>Bacteria</taxon>
        <taxon>Bacillati</taxon>
        <taxon>Cyanobacteriota</taxon>
        <taxon>Cyanophyceae</taxon>
        <taxon>Nostocales</taxon>
        <taxon>Nostocaceae</taxon>
        <taxon>Nostoc</taxon>
    </lineage>
</organism>
<evidence type="ECO:0000256" key="1">
    <source>
        <dbReference type="SAM" id="Phobius"/>
    </source>
</evidence>
<keyword evidence="1" id="KW-0472">Membrane</keyword>
<keyword evidence="1" id="KW-1133">Transmembrane helix</keyword>
<dbReference type="RefSeq" id="WP_190892927.1">
    <property type="nucleotide sequence ID" value="NZ_JACJTE010000001.1"/>
</dbReference>
<comment type="caution">
    <text evidence="2">The sequence shown here is derived from an EMBL/GenBank/DDBJ whole genome shotgun (WGS) entry which is preliminary data.</text>
</comment>
<evidence type="ECO:0000313" key="3">
    <source>
        <dbReference type="Proteomes" id="UP000604661"/>
    </source>
</evidence>
<proteinExistence type="predicted"/>
<reference evidence="2 3" key="1">
    <citation type="journal article" date="2020" name="ISME J.">
        <title>Comparative genomics reveals insights into cyanobacterial evolution and habitat adaptation.</title>
        <authorList>
            <person name="Chen M.Y."/>
            <person name="Teng W.K."/>
            <person name="Zhao L."/>
            <person name="Hu C.X."/>
            <person name="Zhou Y.K."/>
            <person name="Han B.P."/>
            <person name="Song L.R."/>
            <person name="Shu W.S."/>
        </authorList>
    </citation>
    <scope>NUCLEOTIDE SEQUENCE [LARGE SCALE GENOMIC DNA]</scope>
    <source>
        <strain evidence="2 3">FACHB-391</strain>
    </source>
</reference>
<accession>A0ABR8ER27</accession>
<keyword evidence="3" id="KW-1185">Reference proteome</keyword>